<dbReference type="RefSeq" id="WP_170970821.1">
    <property type="nucleotide sequence ID" value="NZ_PNXQ01000013.1"/>
</dbReference>
<dbReference type="Gene3D" id="2.60.120.40">
    <property type="match status" value="1"/>
</dbReference>
<dbReference type="Proteomes" id="UP000308114">
    <property type="component" value="Unassembled WGS sequence"/>
</dbReference>
<reference evidence="2 3" key="1">
    <citation type="submission" date="2018-01" db="EMBL/GenBank/DDBJ databases">
        <title>Bacillales members from the olive rhizosphere are effective biological control agents against Verticillium dahliae.</title>
        <authorList>
            <person name="Gomez-Lama C."/>
            <person name="Legarda G."/>
            <person name="Ruano-Rosa D."/>
            <person name="Pizarro-Tobias P."/>
            <person name="Valverde-Corredor A."/>
            <person name="Niqui J.L."/>
            <person name="Trivino J.C."/>
            <person name="Roca A."/>
            <person name="Mercado-Blanco J."/>
        </authorList>
    </citation>
    <scope>NUCLEOTIDE SEQUENCE [LARGE SCALE GENOMIC DNA]</scope>
    <source>
        <strain evidence="2 3">PIC167</strain>
    </source>
</reference>
<keyword evidence="1" id="KW-0472">Membrane</keyword>
<organism evidence="2 3">
    <name type="scientific">Paenibacillus terrae</name>
    <dbReference type="NCBI Taxonomy" id="159743"/>
    <lineage>
        <taxon>Bacteria</taxon>
        <taxon>Bacillati</taxon>
        <taxon>Bacillota</taxon>
        <taxon>Bacilli</taxon>
        <taxon>Bacillales</taxon>
        <taxon>Paenibacillaceae</taxon>
        <taxon>Paenibacillus</taxon>
    </lineage>
</organism>
<accession>A0A4U2PYW4</accession>
<evidence type="ECO:0008006" key="4">
    <source>
        <dbReference type="Google" id="ProtNLM"/>
    </source>
</evidence>
<evidence type="ECO:0000313" key="2">
    <source>
        <dbReference type="EMBL" id="TKH43536.1"/>
    </source>
</evidence>
<feature type="transmembrane region" description="Helical" evidence="1">
    <location>
        <begin position="113"/>
        <end position="135"/>
    </location>
</feature>
<feature type="transmembrane region" description="Helical" evidence="1">
    <location>
        <begin position="19"/>
        <end position="41"/>
    </location>
</feature>
<comment type="caution">
    <text evidence="2">The sequence shown here is derived from an EMBL/GenBank/DDBJ whole genome shotgun (WGS) entry which is preliminary data.</text>
</comment>
<name>A0A4U2PYW4_9BACL</name>
<proteinExistence type="predicted"/>
<feature type="transmembrane region" description="Helical" evidence="1">
    <location>
        <begin position="87"/>
        <end position="106"/>
    </location>
</feature>
<dbReference type="EMBL" id="PNXQ01000013">
    <property type="protein sequence ID" value="TKH43536.1"/>
    <property type="molecule type" value="Genomic_DNA"/>
</dbReference>
<feature type="non-terminal residue" evidence="2">
    <location>
        <position position="1"/>
    </location>
</feature>
<keyword evidence="1" id="KW-1133">Transmembrane helix</keyword>
<feature type="transmembrane region" description="Helical" evidence="1">
    <location>
        <begin position="53"/>
        <end position="75"/>
    </location>
</feature>
<evidence type="ECO:0000256" key="1">
    <source>
        <dbReference type="SAM" id="Phobius"/>
    </source>
</evidence>
<dbReference type="InterPro" id="IPR008983">
    <property type="entry name" value="Tumour_necrosis_fac-like_dom"/>
</dbReference>
<evidence type="ECO:0000313" key="3">
    <source>
        <dbReference type="Proteomes" id="UP000308114"/>
    </source>
</evidence>
<gene>
    <name evidence="2" type="ORF">C1I60_14745</name>
</gene>
<keyword evidence="1" id="KW-0812">Transmembrane</keyword>
<dbReference type="AlphaFoldDB" id="A0A4U2PYW4"/>
<protein>
    <recommendedName>
        <fullName evidence="4">BclA C-terminal domain-containing protein</fullName>
    </recommendedName>
</protein>
<sequence length="137" mass="13613">ASGGLASALSRTNTGPNTILLGGAITFATAGASTGTFITVVNNTTFGLTQPGFYKVSLVLSTATLTLLSTITPSFTGTATPSPGSYSFPAVLAGGEIVASLLFQVTVPGNLQFLVSGLTLSLAGGTSSMIVIEYISS</sequence>